<dbReference type="InterPro" id="IPR003343">
    <property type="entry name" value="Big_2"/>
</dbReference>
<dbReference type="PANTHER" id="PTHR40446:SF2">
    <property type="entry name" value="N-ACETYLGLUCOSAMINE-1-PHOSPHODIESTER ALPHA-N-ACETYLGLUCOSAMINIDASE"/>
    <property type="match status" value="1"/>
</dbReference>
<evidence type="ECO:0000313" key="2">
    <source>
        <dbReference type="EMBL" id="MBD1420883.1"/>
    </source>
</evidence>
<name>A0ABR7XNX9_9SPHI</name>
<keyword evidence="2" id="KW-0378">Hydrolase</keyword>
<dbReference type="GO" id="GO:0016798">
    <property type="term" value="F:hydrolase activity, acting on glycosyl bonds"/>
    <property type="evidence" value="ECO:0007669"/>
    <property type="project" value="UniProtKB-KW"/>
</dbReference>
<keyword evidence="2" id="KW-0326">Glycosidase</keyword>
<evidence type="ECO:0000313" key="3">
    <source>
        <dbReference type="Proteomes" id="UP000651112"/>
    </source>
</evidence>
<evidence type="ECO:0000259" key="1">
    <source>
        <dbReference type="SMART" id="SM00635"/>
    </source>
</evidence>
<dbReference type="Gene3D" id="2.60.40.1080">
    <property type="match status" value="1"/>
</dbReference>
<dbReference type="RefSeq" id="WP_190312618.1">
    <property type="nucleotide sequence ID" value="NZ_JACNYL010000001.1"/>
</dbReference>
<keyword evidence="3" id="KW-1185">Reference proteome</keyword>
<dbReference type="Pfam" id="PF09992">
    <property type="entry name" value="NAGPA"/>
    <property type="match status" value="1"/>
</dbReference>
<feature type="domain" description="BIG2" evidence="1">
    <location>
        <begin position="27"/>
        <end position="104"/>
    </location>
</feature>
<gene>
    <name evidence="2" type="ORF">H8B21_04775</name>
</gene>
<organism evidence="2 3">
    <name type="scientific">Sphingobacterium chuzhouense</name>
    <dbReference type="NCBI Taxonomy" id="1742264"/>
    <lineage>
        <taxon>Bacteria</taxon>
        <taxon>Pseudomonadati</taxon>
        <taxon>Bacteroidota</taxon>
        <taxon>Sphingobacteriia</taxon>
        <taxon>Sphingobacteriales</taxon>
        <taxon>Sphingobacteriaceae</taxon>
        <taxon>Sphingobacterium</taxon>
    </lineage>
</organism>
<sequence>MKKLTILAILVLLTTWGCRTDNDGIQTLTDIIVTPQEITIHSGASRQLIAQTFPVNNQGVEFSWLSENPDVASVSSAGVLNAKQAGSTHIVVRGANLEKKIPVTVNHHLVISIGSAKYEIDTLGYEELGQGIKWLKFSIPEFVNGLGTLGKGLVVNSLEVDLSNTDNKIEVWSAPPSGQINRERPLAAFNRKKEEYDAQGRKPVAAINGDFYLLAADNNTGYSYINSRPLGLEVTNGMLIQTPFSRPNALIVGDDGAPHYGEISFSGSVEAGDQNYTLKEVNGFAEAGELTLFNNMANAYVTNSAFAWSPYTSTMVSLSQPENGWRVNDRIEFTVQGIEHNIDGGRDFNNGEGAVLVGNESFSSINSYTFLSNLSIGDKVGVVMNVNVGGSILTDKNINAIGYESVMLENGTTTNTWNEAHPRTGIGFSRDGSKYYLVVIDGRQIDFSVGATTGEVGDILKSLGAFTGMNLDGGGSSSITINGQVKNTPSDGSERAVANGIMITTKK</sequence>
<dbReference type="SUPFAM" id="SSF49373">
    <property type="entry name" value="Invasin/intimin cell-adhesion fragments"/>
    <property type="match status" value="1"/>
</dbReference>
<dbReference type="SMART" id="SM00635">
    <property type="entry name" value="BID_2"/>
    <property type="match status" value="1"/>
</dbReference>
<dbReference type="Proteomes" id="UP000651112">
    <property type="component" value="Unassembled WGS sequence"/>
</dbReference>
<comment type="caution">
    <text evidence="2">The sequence shown here is derived from an EMBL/GenBank/DDBJ whole genome shotgun (WGS) entry which is preliminary data.</text>
</comment>
<dbReference type="EMBL" id="JACNYL010000001">
    <property type="protein sequence ID" value="MBD1420883.1"/>
    <property type="molecule type" value="Genomic_DNA"/>
</dbReference>
<protein>
    <submittedName>
        <fullName evidence="2">Phosphodiester glycosidase family protein</fullName>
    </submittedName>
</protein>
<dbReference type="InterPro" id="IPR018711">
    <property type="entry name" value="NAGPA"/>
</dbReference>
<dbReference type="PANTHER" id="PTHR40446">
    <property type="entry name" value="N-ACETYLGLUCOSAMINE-1-PHOSPHODIESTER ALPHA-N-ACETYLGLUCOSAMINIDASE"/>
    <property type="match status" value="1"/>
</dbReference>
<proteinExistence type="predicted"/>
<reference evidence="2 3" key="1">
    <citation type="submission" date="2020-08" db="EMBL/GenBank/DDBJ databases">
        <title>Sphingobacterium sp. DN00404 isolated from aquaculture water.</title>
        <authorList>
            <person name="Zhang M."/>
        </authorList>
    </citation>
    <scope>NUCLEOTIDE SEQUENCE [LARGE SCALE GENOMIC DNA]</scope>
    <source>
        <strain evidence="2 3">KCTC 42746</strain>
    </source>
</reference>
<accession>A0ABR7XNX9</accession>
<dbReference type="Pfam" id="PF02368">
    <property type="entry name" value="Big_2"/>
    <property type="match status" value="1"/>
</dbReference>
<dbReference type="InterPro" id="IPR008964">
    <property type="entry name" value="Invasin/intimin_cell_adhesion"/>
</dbReference>